<dbReference type="OrthoDB" id="5370059at2759"/>
<dbReference type="PRINTS" id="PR00633">
    <property type="entry name" value="RCCNDNSATION"/>
</dbReference>
<accession>A0A6P9AKK1</accession>
<dbReference type="GeneID" id="117654002"/>
<dbReference type="SUPFAM" id="SSF50985">
    <property type="entry name" value="RCC1/BLIP-II"/>
    <property type="match status" value="1"/>
</dbReference>
<reference evidence="3" key="1">
    <citation type="submission" date="2025-08" db="UniProtKB">
        <authorList>
            <consortium name="RefSeq"/>
        </authorList>
    </citation>
    <scope>IDENTIFICATION</scope>
    <source>
        <tissue evidence="3">Total insect</tissue>
    </source>
</reference>
<dbReference type="PANTHER" id="PTHR46849">
    <property type="entry name" value="RCC1 DOMAIN-CONTAINING PROTEIN 1"/>
    <property type="match status" value="1"/>
</dbReference>
<dbReference type="InterPro" id="IPR052830">
    <property type="entry name" value="RCC1_domain-containing"/>
</dbReference>
<dbReference type="InterPro" id="IPR009091">
    <property type="entry name" value="RCC1/BLIP-II"/>
</dbReference>
<feature type="repeat" description="RCC1" evidence="1">
    <location>
        <begin position="250"/>
        <end position="331"/>
    </location>
</feature>
<dbReference type="PANTHER" id="PTHR46849:SF1">
    <property type="entry name" value="RCC1 DOMAIN-CONTAINING PROTEIN 1"/>
    <property type="match status" value="1"/>
</dbReference>
<dbReference type="Pfam" id="PF13540">
    <property type="entry name" value="RCC1_2"/>
    <property type="match status" value="1"/>
</dbReference>
<dbReference type="Gene3D" id="2.130.10.30">
    <property type="entry name" value="Regulator of chromosome condensation 1/beta-lactamase-inhibitor protein II"/>
    <property type="match status" value="2"/>
</dbReference>
<evidence type="ECO:0000313" key="3">
    <source>
        <dbReference type="RefSeq" id="XP_034256016.1"/>
    </source>
</evidence>
<evidence type="ECO:0000256" key="1">
    <source>
        <dbReference type="PROSITE-ProRule" id="PRU00235"/>
    </source>
</evidence>
<dbReference type="Pfam" id="PF00415">
    <property type="entry name" value="RCC1"/>
    <property type="match status" value="1"/>
</dbReference>
<name>A0A6P9AKK1_THRPL</name>
<dbReference type="PROSITE" id="PS00626">
    <property type="entry name" value="RCC1_2"/>
    <property type="match status" value="2"/>
</dbReference>
<gene>
    <name evidence="3" type="primary">LOC117654002</name>
</gene>
<sequence length="384" mass="41421">MIEKSHFQKISRPLTACTALKMTLYYCGWNGCGQVKGHPIVISTPTVVAVDGSIESVSCSWSVLSVATRKSLSMTGFVGNQHGVSKQITLGDGSNAVHVSSCLNHSLIVNDKGKCFDYNLETDTLRPLPKFTSAEYTDEEADTLDDTIVRVSCSDYSNLALTKSGKVFTIPSPISLPKLVVTNVSCGNEHCLLVTQCGSVFTWGNGSRGQLGHGDLEPEESPRIVDALAGVAVSQISAGAWHSAVVTSSGDLYTWGWGSDGQLGIKEEDGEGNEHPAKRRKQKIDSQLLVVEEREEKFRGTVQAFPLPVETPADVEQVSCGSRHTLVLLVDGTIFGCGWNAYGQLACSPDVCTRSPELRKILLPDSNTRISRIQCGGWSSCFFL</sequence>
<dbReference type="PROSITE" id="PS50012">
    <property type="entry name" value="RCC1_3"/>
    <property type="match status" value="2"/>
</dbReference>
<keyword evidence="2" id="KW-1185">Reference proteome</keyword>
<dbReference type="RefSeq" id="XP_034256016.1">
    <property type="nucleotide sequence ID" value="XM_034400125.1"/>
</dbReference>
<evidence type="ECO:0000313" key="2">
    <source>
        <dbReference type="Proteomes" id="UP000515158"/>
    </source>
</evidence>
<proteinExistence type="predicted"/>
<dbReference type="InParanoid" id="A0A6P9AKK1"/>
<feature type="repeat" description="RCC1" evidence="1">
    <location>
        <begin position="198"/>
        <end position="249"/>
    </location>
</feature>
<dbReference type="Proteomes" id="UP000515158">
    <property type="component" value="Unplaced"/>
</dbReference>
<organism evidence="3">
    <name type="scientific">Thrips palmi</name>
    <name type="common">Melon thrips</name>
    <dbReference type="NCBI Taxonomy" id="161013"/>
    <lineage>
        <taxon>Eukaryota</taxon>
        <taxon>Metazoa</taxon>
        <taxon>Ecdysozoa</taxon>
        <taxon>Arthropoda</taxon>
        <taxon>Hexapoda</taxon>
        <taxon>Insecta</taxon>
        <taxon>Pterygota</taxon>
        <taxon>Neoptera</taxon>
        <taxon>Paraneoptera</taxon>
        <taxon>Thysanoptera</taxon>
        <taxon>Terebrantia</taxon>
        <taxon>Thripoidea</taxon>
        <taxon>Thripidae</taxon>
        <taxon>Thrips</taxon>
    </lineage>
</organism>
<dbReference type="AlphaFoldDB" id="A0A6P9AKK1"/>
<dbReference type="InterPro" id="IPR000408">
    <property type="entry name" value="Reg_chr_condens"/>
</dbReference>
<dbReference type="FunCoup" id="A0A6P9AKK1">
    <property type="interactions" value="226"/>
</dbReference>
<dbReference type="KEGG" id="tpal:117654002"/>
<protein>
    <submittedName>
        <fullName evidence="3">RCC1 domain-containing protein 1 isoform X1</fullName>
    </submittedName>
</protein>